<dbReference type="Proteomes" id="UP001595907">
    <property type="component" value="Unassembled WGS sequence"/>
</dbReference>
<feature type="chain" id="PRO_5046634639" evidence="1">
    <location>
        <begin position="20"/>
        <end position="258"/>
    </location>
</feature>
<evidence type="ECO:0000313" key="2">
    <source>
        <dbReference type="EMBL" id="MFC4263084.1"/>
    </source>
</evidence>
<proteinExistence type="predicted"/>
<dbReference type="InterPro" id="IPR019619">
    <property type="entry name" value="DUF2490"/>
</dbReference>
<dbReference type="Pfam" id="PF10677">
    <property type="entry name" value="DUF2490"/>
    <property type="match status" value="1"/>
</dbReference>
<feature type="signal peptide" evidence="1">
    <location>
        <begin position="1"/>
        <end position="19"/>
    </location>
</feature>
<reference evidence="3" key="1">
    <citation type="journal article" date="2019" name="Int. J. Syst. Evol. Microbiol.">
        <title>The Global Catalogue of Microorganisms (GCM) 10K type strain sequencing project: providing services to taxonomists for standard genome sequencing and annotation.</title>
        <authorList>
            <consortium name="The Broad Institute Genomics Platform"/>
            <consortium name="The Broad Institute Genome Sequencing Center for Infectious Disease"/>
            <person name="Wu L."/>
            <person name="Ma J."/>
        </authorList>
    </citation>
    <scope>NUCLEOTIDE SEQUENCE [LARGE SCALE GENOMIC DNA]</scope>
    <source>
        <strain evidence="3">CECT 8289</strain>
    </source>
</reference>
<comment type="caution">
    <text evidence="2">The sequence shown here is derived from an EMBL/GenBank/DDBJ whole genome shotgun (WGS) entry which is preliminary data.</text>
</comment>
<protein>
    <submittedName>
        <fullName evidence="2">DUF2490 domain-containing protein</fullName>
    </submittedName>
</protein>
<keyword evidence="3" id="KW-1185">Reference proteome</keyword>
<gene>
    <name evidence="2" type="ORF">ACFOWM_09355</name>
</gene>
<keyword evidence="1" id="KW-0732">Signal</keyword>
<dbReference type="SUPFAM" id="SSF56935">
    <property type="entry name" value="Porins"/>
    <property type="match status" value="1"/>
</dbReference>
<evidence type="ECO:0000256" key="1">
    <source>
        <dbReference type="SAM" id="SignalP"/>
    </source>
</evidence>
<accession>A0ABV8QVX9</accession>
<evidence type="ECO:0000313" key="3">
    <source>
        <dbReference type="Proteomes" id="UP001595907"/>
    </source>
</evidence>
<name>A0ABV8QVX9_9BACT</name>
<sequence length="258" mass="30474">MKALFTLLVVLFFYSNTSAQNNRLNTHNNIGWYNYFGTIKLNKKWGIHTEYQWRRADFITKWQQSLLRVGVNYQATPNVLLRAGYGWIETFAYGDIPLNGFGKDFTEHRIFEMAQLSQKEGIVDMSHRFMLEQRFVGRYTNAALNKEDDYPLLNRFRYMFRAQLPLKGKKIINKTPYFAVYDEVFIGFGKKVNANVFDQNRIGLLLGYRFNDKFRLEGGFLNQTVQYGRQINGRNVFQYNNGIILNSYFNFDLSQKNK</sequence>
<organism evidence="2 3">
    <name type="scientific">Ferruginibacter yonginensis</name>
    <dbReference type="NCBI Taxonomy" id="1310416"/>
    <lineage>
        <taxon>Bacteria</taxon>
        <taxon>Pseudomonadati</taxon>
        <taxon>Bacteroidota</taxon>
        <taxon>Chitinophagia</taxon>
        <taxon>Chitinophagales</taxon>
        <taxon>Chitinophagaceae</taxon>
        <taxon>Ferruginibacter</taxon>
    </lineage>
</organism>
<dbReference type="RefSeq" id="WP_379709179.1">
    <property type="nucleotide sequence ID" value="NZ_JBHSCZ010000002.1"/>
</dbReference>
<dbReference type="EMBL" id="JBHSCZ010000002">
    <property type="protein sequence ID" value="MFC4263084.1"/>
    <property type="molecule type" value="Genomic_DNA"/>
</dbReference>